<dbReference type="InterPro" id="IPR003008">
    <property type="entry name" value="Tubulin_FtsZ_GTPase"/>
</dbReference>
<dbReference type="GO" id="GO:0005525">
    <property type="term" value="F:GTP binding"/>
    <property type="evidence" value="ECO:0007669"/>
    <property type="project" value="UniProtKB-KW"/>
</dbReference>
<dbReference type="GO" id="GO:0032153">
    <property type="term" value="C:cell division site"/>
    <property type="evidence" value="ECO:0007669"/>
    <property type="project" value="TreeGrafter"/>
</dbReference>
<accession>A0A4R6TWH1</accession>
<sequence length="183" mass="19362">MRKTLVMGLGGAGMNIASRVKQELGCDILAVNTNAATLASSPFDQRLQIGASSCEGKPAQSVHRGQLAAEESLEDLRYSIRGADRLILLTGLGGGTASGASPVIVDLALEMGIEVIMVATLPFDFEKPQRAAAQEALALLEKKNIRLILHDHAKALQPGKALLDYYNKASADIAVDVQKLLAE</sequence>
<dbReference type="SMART" id="SM00864">
    <property type="entry name" value="Tubulin"/>
    <property type="match status" value="1"/>
</dbReference>
<dbReference type="Proteomes" id="UP000294575">
    <property type="component" value="Unassembled WGS sequence"/>
</dbReference>
<proteinExistence type="predicted"/>
<reference evidence="4 5" key="1">
    <citation type="submission" date="2019-03" db="EMBL/GenBank/DDBJ databases">
        <title>Genomic Encyclopedia of Type Strains, Phase IV (KMG-IV): sequencing the most valuable type-strain genomes for metagenomic binning, comparative biology and taxonomic classification.</title>
        <authorList>
            <person name="Goeker M."/>
        </authorList>
    </citation>
    <scope>NUCLEOTIDE SEQUENCE [LARGE SCALE GENOMIC DNA]</scope>
    <source>
        <strain evidence="4 5">DSM 28679</strain>
    </source>
</reference>
<protein>
    <submittedName>
        <fullName evidence="4">Tubulin/FtsZ family with GTPase domain</fullName>
    </submittedName>
</protein>
<dbReference type="Pfam" id="PF00091">
    <property type="entry name" value="Tubulin"/>
    <property type="match status" value="1"/>
</dbReference>
<keyword evidence="5" id="KW-1185">Reference proteome</keyword>
<dbReference type="RefSeq" id="WP_101496384.1">
    <property type="nucleotide sequence ID" value="NZ_LNJZ01000005.1"/>
</dbReference>
<dbReference type="GO" id="GO:0003924">
    <property type="term" value="F:GTPase activity"/>
    <property type="evidence" value="ECO:0007669"/>
    <property type="project" value="InterPro"/>
</dbReference>
<comment type="caution">
    <text evidence="4">The sequence shown here is derived from an EMBL/GenBank/DDBJ whole genome shotgun (WGS) entry which is preliminary data.</text>
</comment>
<dbReference type="PANTHER" id="PTHR30314:SF3">
    <property type="entry name" value="MITOCHONDRIAL DIVISION PROTEIN FSZA"/>
    <property type="match status" value="1"/>
</dbReference>
<dbReference type="PANTHER" id="PTHR30314">
    <property type="entry name" value="CELL DIVISION PROTEIN FTSZ-RELATED"/>
    <property type="match status" value="1"/>
</dbReference>
<evidence type="ECO:0000259" key="3">
    <source>
        <dbReference type="SMART" id="SM00864"/>
    </source>
</evidence>
<keyword evidence="2" id="KW-0342">GTP-binding</keyword>
<dbReference type="GO" id="GO:0005737">
    <property type="term" value="C:cytoplasm"/>
    <property type="evidence" value="ECO:0007669"/>
    <property type="project" value="TreeGrafter"/>
</dbReference>
<name>A0A4R6TWH1_9GAMM</name>
<dbReference type="GO" id="GO:0051301">
    <property type="term" value="P:cell division"/>
    <property type="evidence" value="ECO:0007669"/>
    <property type="project" value="TreeGrafter"/>
</dbReference>
<keyword evidence="1" id="KW-0547">Nucleotide-binding</keyword>
<evidence type="ECO:0000256" key="2">
    <source>
        <dbReference type="ARBA" id="ARBA00023134"/>
    </source>
</evidence>
<evidence type="ECO:0000313" key="5">
    <source>
        <dbReference type="Proteomes" id="UP000294575"/>
    </source>
</evidence>
<dbReference type="EMBL" id="SNYK01000014">
    <property type="protein sequence ID" value="TDQ36185.1"/>
    <property type="molecule type" value="Genomic_DNA"/>
</dbReference>
<dbReference type="InterPro" id="IPR036525">
    <property type="entry name" value="Tubulin/FtsZ_GTPase_sf"/>
</dbReference>
<feature type="domain" description="Tubulin/FtsZ GTPase" evidence="3">
    <location>
        <begin position="3"/>
        <end position="177"/>
    </location>
</feature>
<gene>
    <name evidence="4" type="ORF">DFQ45_11452</name>
</gene>
<organism evidence="4 5">
    <name type="scientific">Thiopseudomonas denitrificans</name>
    <dbReference type="NCBI Taxonomy" id="1501432"/>
    <lineage>
        <taxon>Bacteria</taxon>
        <taxon>Pseudomonadati</taxon>
        <taxon>Pseudomonadota</taxon>
        <taxon>Gammaproteobacteria</taxon>
        <taxon>Pseudomonadales</taxon>
        <taxon>Pseudomonadaceae</taxon>
        <taxon>Thiopseudomonas</taxon>
    </lineage>
</organism>
<evidence type="ECO:0000313" key="4">
    <source>
        <dbReference type="EMBL" id="TDQ36185.1"/>
    </source>
</evidence>
<dbReference type="InterPro" id="IPR045061">
    <property type="entry name" value="FtsZ/CetZ"/>
</dbReference>
<dbReference type="PRINTS" id="PR00423">
    <property type="entry name" value="CELLDVISFTSZ"/>
</dbReference>
<evidence type="ECO:0000256" key="1">
    <source>
        <dbReference type="ARBA" id="ARBA00022741"/>
    </source>
</evidence>
<dbReference type="SUPFAM" id="SSF52490">
    <property type="entry name" value="Tubulin nucleotide-binding domain-like"/>
    <property type="match status" value="1"/>
</dbReference>
<dbReference type="AlphaFoldDB" id="A0A4R6TWH1"/>
<dbReference type="Gene3D" id="3.40.50.1440">
    <property type="entry name" value="Tubulin/FtsZ, GTPase domain"/>
    <property type="match status" value="1"/>
</dbReference>